<reference evidence="1 2" key="1">
    <citation type="submission" date="2016-11" db="EMBL/GenBank/DDBJ databases">
        <authorList>
            <person name="Jaros S."/>
            <person name="Januszkiewicz K."/>
            <person name="Wedrychowicz H."/>
        </authorList>
    </citation>
    <scope>NUCLEOTIDE SEQUENCE [LARGE SCALE GENOMIC DNA]</scope>
    <source>
        <strain evidence="1 2">DSM 29589</strain>
    </source>
</reference>
<organism evidence="1 2">
    <name type="scientific">Roseovarius pacificus</name>
    <dbReference type="NCBI Taxonomy" id="337701"/>
    <lineage>
        <taxon>Bacteria</taxon>
        <taxon>Pseudomonadati</taxon>
        <taxon>Pseudomonadota</taxon>
        <taxon>Alphaproteobacteria</taxon>
        <taxon>Rhodobacterales</taxon>
        <taxon>Roseobacteraceae</taxon>
        <taxon>Roseovarius</taxon>
    </lineage>
</organism>
<dbReference type="Proteomes" id="UP000183974">
    <property type="component" value="Unassembled WGS sequence"/>
</dbReference>
<dbReference type="SUPFAM" id="SSF53335">
    <property type="entry name" value="S-adenosyl-L-methionine-dependent methyltransferases"/>
    <property type="match status" value="1"/>
</dbReference>
<dbReference type="OrthoDB" id="9787738at2"/>
<dbReference type="STRING" id="337701.SAMN05444398_10394"/>
<dbReference type="CDD" id="cd02440">
    <property type="entry name" value="AdoMet_MTases"/>
    <property type="match status" value="1"/>
</dbReference>
<keyword evidence="2" id="KW-1185">Reference proteome</keyword>
<dbReference type="EMBL" id="FRBR01000003">
    <property type="protein sequence ID" value="SHL50094.1"/>
    <property type="molecule type" value="Genomic_DNA"/>
</dbReference>
<evidence type="ECO:0000313" key="1">
    <source>
        <dbReference type="EMBL" id="SHL50094.1"/>
    </source>
</evidence>
<dbReference type="InterPro" id="IPR029063">
    <property type="entry name" value="SAM-dependent_MTases_sf"/>
</dbReference>
<name>A0A1M7B5A3_9RHOB</name>
<dbReference type="RefSeq" id="WP_073034152.1">
    <property type="nucleotide sequence ID" value="NZ_BMLR01000003.1"/>
</dbReference>
<dbReference type="GO" id="GO:0008168">
    <property type="term" value="F:methyltransferase activity"/>
    <property type="evidence" value="ECO:0007669"/>
    <property type="project" value="UniProtKB-KW"/>
</dbReference>
<dbReference type="GO" id="GO:0032259">
    <property type="term" value="P:methylation"/>
    <property type="evidence" value="ECO:0007669"/>
    <property type="project" value="UniProtKB-KW"/>
</dbReference>
<dbReference type="Pfam" id="PF13489">
    <property type="entry name" value="Methyltransf_23"/>
    <property type="match status" value="1"/>
</dbReference>
<gene>
    <name evidence="1" type="ORF">SAMN05444398_10394</name>
</gene>
<proteinExistence type="predicted"/>
<keyword evidence="1" id="KW-0489">Methyltransferase</keyword>
<sequence length="233" mass="27007">MRNLQLRFRLVNQYMRMFQKSVKDDPLSKHDAEATEYLRQLDAPNVLEIGSRNVSGNIDRNKFPNAREYTGFDVLEGENVDIVGDVHELSNLVPNDHFDIVYSTSVFEHLVFPWKAALEINRVLKPGGYVLTQTHPAWPEHEMPWDFWRFPHQAFLSLFNEYTGFEIVSKAEGRPMRAFSCTNDGSMLKLYRRNLNGGVQCLARKIGPYRDDLLKWDLVASDVVNNIYPPKKT</sequence>
<keyword evidence="1" id="KW-0808">Transferase</keyword>
<dbReference type="AlphaFoldDB" id="A0A1M7B5A3"/>
<evidence type="ECO:0000313" key="2">
    <source>
        <dbReference type="Proteomes" id="UP000183974"/>
    </source>
</evidence>
<accession>A0A1M7B5A3</accession>
<protein>
    <submittedName>
        <fullName evidence="1">Methyltransferase domain-containing protein</fullName>
    </submittedName>
</protein>
<dbReference type="Gene3D" id="3.40.50.150">
    <property type="entry name" value="Vaccinia Virus protein VP39"/>
    <property type="match status" value="1"/>
</dbReference>